<comment type="caution">
    <text evidence="13">The sequence shown here is derived from an EMBL/GenBank/DDBJ whole genome shotgun (WGS) entry which is preliminary data.</text>
</comment>
<dbReference type="EMBL" id="JACVKN010000148">
    <property type="protein sequence ID" value="MBK2065392.1"/>
    <property type="molecule type" value="Genomic_DNA"/>
</dbReference>
<comment type="cofactor">
    <cofactor evidence="1">
        <name>Zn(2+)</name>
        <dbReference type="ChEBI" id="CHEBI:29105"/>
    </cofactor>
</comment>
<evidence type="ECO:0000256" key="5">
    <source>
        <dbReference type="ARBA" id="ARBA00022516"/>
    </source>
</evidence>
<accession>A0A9Q2QD30</accession>
<keyword evidence="7" id="KW-0479">Metal-binding</keyword>
<gene>
    <name evidence="13" type="primary">lpxC</name>
    <name evidence="13" type="ORF">IB647_07035</name>
</gene>
<keyword evidence="9" id="KW-0862">Zinc</keyword>
<evidence type="ECO:0000256" key="6">
    <source>
        <dbReference type="ARBA" id="ARBA00022556"/>
    </source>
</evidence>
<dbReference type="InterPro" id="IPR015870">
    <property type="entry name" value="UDP-acyl_N-AcGlcN_deAcase_N"/>
</dbReference>
<dbReference type="GeneID" id="93255819"/>
<evidence type="ECO:0000256" key="12">
    <source>
        <dbReference type="NCBIfam" id="TIGR00325"/>
    </source>
</evidence>
<evidence type="ECO:0000256" key="11">
    <source>
        <dbReference type="ARBA" id="ARBA00024535"/>
    </source>
</evidence>
<dbReference type="InterPro" id="IPR011334">
    <property type="entry name" value="UDP-acyl_GlcNac_deAcase_C"/>
</dbReference>
<reference evidence="13 14" key="1">
    <citation type="submission" date="2020-09" db="EMBL/GenBank/DDBJ databases">
        <title>Development of specific Francisella tularensis PCR assay based on in-depth characterization of family Francisellaceae.</title>
        <authorList>
            <person name="Ohrman C."/>
            <person name="Sahl J."/>
            <person name="Sjodin A."/>
            <person name="Uneklint I."/>
            <person name="Ballard R."/>
            <person name="Karlsson L."/>
            <person name="Mcdonough R."/>
            <person name="Sundell D."/>
            <person name="Soria K."/>
            <person name="Brindeflk B."/>
            <person name="Vallesi A."/>
            <person name="Ramirez-Paredes J.G."/>
            <person name="Colquhoun D."/>
            <person name="Myrtennas K."/>
            <person name="Birdsell D."/>
            <person name="Johansson A."/>
            <person name="Wagner D."/>
            <person name="Forsman M."/>
        </authorList>
    </citation>
    <scope>NUCLEOTIDE SEQUENCE [LARGE SCALE GENOMIC DNA]</scope>
    <source>
        <strain evidence="13 14">FSC1140</strain>
    </source>
</reference>
<organism evidence="13 14">
    <name type="scientific">Francisella noatunensis</name>
    <dbReference type="NCBI Taxonomy" id="657445"/>
    <lineage>
        <taxon>Bacteria</taxon>
        <taxon>Pseudomonadati</taxon>
        <taxon>Pseudomonadota</taxon>
        <taxon>Gammaproteobacteria</taxon>
        <taxon>Thiotrichales</taxon>
        <taxon>Francisellaceae</taxon>
        <taxon>Francisella</taxon>
    </lineage>
</organism>
<dbReference type="InterPro" id="IPR004463">
    <property type="entry name" value="UDP-acyl_GlcNac_deAcase"/>
</dbReference>
<evidence type="ECO:0000256" key="10">
    <source>
        <dbReference type="ARBA" id="ARBA00023098"/>
    </source>
</evidence>
<dbReference type="GO" id="GO:0009245">
    <property type="term" value="P:lipid A biosynthetic process"/>
    <property type="evidence" value="ECO:0007669"/>
    <property type="project" value="UniProtKB-UniRule"/>
</dbReference>
<evidence type="ECO:0000256" key="2">
    <source>
        <dbReference type="ARBA" id="ARBA00002923"/>
    </source>
</evidence>
<dbReference type="GO" id="GO:0046872">
    <property type="term" value="F:metal ion binding"/>
    <property type="evidence" value="ECO:0007669"/>
    <property type="project" value="UniProtKB-KW"/>
</dbReference>
<evidence type="ECO:0000313" key="14">
    <source>
        <dbReference type="Proteomes" id="UP000701999"/>
    </source>
</evidence>
<dbReference type="Pfam" id="PF03331">
    <property type="entry name" value="LpxC"/>
    <property type="match status" value="1"/>
</dbReference>
<dbReference type="SUPFAM" id="SSF54211">
    <property type="entry name" value="Ribosomal protein S5 domain 2-like"/>
    <property type="match status" value="2"/>
</dbReference>
<evidence type="ECO:0000313" key="13">
    <source>
        <dbReference type="EMBL" id="MBK2065392.1"/>
    </source>
</evidence>
<dbReference type="GO" id="GO:0103117">
    <property type="term" value="F:UDP-3-O-acyl-N-acetylglucosamine deacetylase activity"/>
    <property type="evidence" value="ECO:0007669"/>
    <property type="project" value="UniProtKB-UniRule"/>
</dbReference>
<evidence type="ECO:0000256" key="7">
    <source>
        <dbReference type="ARBA" id="ARBA00022723"/>
    </source>
</evidence>
<comment type="pathway">
    <text evidence="3">Glycolipid biosynthesis; lipid IV(A) biosynthesis; lipid IV(A) from (3R)-3-hydroxytetradecanoyl-[acyl-carrier-protein] and UDP-N-acetyl-alpha-D-glucosamine: step 2/6.</text>
</comment>
<evidence type="ECO:0000256" key="9">
    <source>
        <dbReference type="ARBA" id="ARBA00022833"/>
    </source>
</evidence>
<keyword evidence="10" id="KW-0443">Lipid metabolism</keyword>
<evidence type="ECO:0000256" key="1">
    <source>
        <dbReference type="ARBA" id="ARBA00001947"/>
    </source>
</evidence>
<protein>
    <recommendedName>
        <fullName evidence="4 12">UDP-3-O-acyl-N-acetylglucosamine deacetylase</fullName>
        <ecNumber evidence="4 12">3.5.1.108</ecNumber>
    </recommendedName>
</protein>
<evidence type="ECO:0000256" key="8">
    <source>
        <dbReference type="ARBA" id="ARBA00022801"/>
    </source>
</evidence>
<evidence type="ECO:0000256" key="3">
    <source>
        <dbReference type="ARBA" id="ARBA00005002"/>
    </source>
</evidence>
<keyword evidence="5" id="KW-0444">Lipid biosynthesis</keyword>
<keyword evidence="14" id="KW-1185">Reference proteome</keyword>
<comment type="function">
    <text evidence="2">Catalyzes the hydrolysis of UDP-3-O-myristoyl-N-acetylglucosamine to form UDP-3-O-myristoylglucosamine and acetate, the committed step in lipid A biosynthesis.</text>
</comment>
<dbReference type="InterPro" id="IPR020568">
    <property type="entry name" value="Ribosomal_Su5_D2-typ_SF"/>
</dbReference>
<dbReference type="Gene3D" id="3.30.1700.10">
    <property type="entry name" value="lpxc deacetylase, domain 2"/>
    <property type="match status" value="1"/>
</dbReference>
<dbReference type="EC" id="3.5.1.108" evidence="4 12"/>
<dbReference type="PANTHER" id="PTHR33694">
    <property type="entry name" value="UDP-3-O-ACYL-N-ACETYLGLUCOSAMINE DEACETYLASE 1, MITOCHONDRIAL-RELATED"/>
    <property type="match status" value="1"/>
</dbReference>
<dbReference type="AlphaFoldDB" id="A0A9Q2QD30"/>
<dbReference type="RefSeq" id="WP_159184902.1">
    <property type="nucleotide sequence ID" value="NZ_JACVJL010000100.1"/>
</dbReference>
<name>A0A9Q2QD30_9GAMM</name>
<comment type="catalytic activity">
    <reaction evidence="11">
        <text>a UDP-3-O-[(3R)-3-hydroxyacyl]-N-acetyl-alpha-D-glucosamine + H2O = a UDP-3-O-[(3R)-3-hydroxyacyl]-alpha-D-glucosamine + acetate</text>
        <dbReference type="Rhea" id="RHEA:67816"/>
        <dbReference type="ChEBI" id="CHEBI:15377"/>
        <dbReference type="ChEBI" id="CHEBI:30089"/>
        <dbReference type="ChEBI" id="CHEBI:137740"/>
        <dbReference type="ChEBI" id="CHEBI:173225"/>
        <dbReference type="EC" id="3.5.1.108"/>
    </reaction>
</comment>
<keyword evidence="8 13" id="KW-0378">Hydrolase</keyword>
<evidence type="ECO:0000256" key="4">
    <source>
        <dbReference type="ARBA" id="ARBA00012745"/>
    </source>
</evidence>
<proteinExistence type="predicted"/>
<sequence length="285" mass="32131">MQYTLTNPVYISGKGLHTNRYNTIVISPAPADTGIVFCINGKTIPTHYSYVIDKPLCTCIAADERHYIRTIEHLLAALFCIGIDNAYIYSQTDEIPILDGSCNGFYQQLQLAGIHQQNNASSKKLIIKKTIEYREGNRYIKASPSDSFSVNLQIKPKCGYQSFNKIITSEILVADCIDSRTFGPLYKGILAKIFTKFSKTPVAQGASTQNTILINQEKSYVKNGLRYTDEHVRHRVMDLVGDLMLCGTRHISGHFETYSTSHAMNAKLLEKIFADESNFEWCVKY</sequence>
<dbReference type="Gene3D" id="3.30.230.20">
    <property type="entry name" value="lpxc deacetylase, domain 1"/>
    <property type="match status" value="1"/>
</dbReference>
<dbReference type="PANTHER" id="PTHR33694:SF1">
    <property type="entry name" value="UDP-3-O-ACYL-N-ACETYLGLUCOSAMINE DEACETYLASE 1, MITOCHONDRIAL-RELATED"/>
    <property type="match status" value="1"/>
</dbReference>
<dbReference type="NCBIfam" id="TIGR00325">
    <property type="entry name" value="lpxC"/>
    <property type="match status" value="1"/>
</dbReference>
<keyword evidence="6" id="KW-0441">Lipid A biosynthesis</keyword>
<dbReference type="Proteomes" id="UP000701999">
    <property type="component" value="Unassembled WGS sequence"/>
</dbReference>
<dbReference type="GO" id="GO:0016020">
    <property type="term" value="C:membrane"/>
    <property type="evidence" value="ECO:0007669"/>
    <property type="project" value="GOC"/>
</dbReference>